<evidence type="ECO:0000256" key="1">
    <source>
        <dbReference type="ARBA" id="ARBA00004323"/>
    </source>
</evidence>
<dbReference type="GO" id="GO:0000139">
    <property type="term" value="C:Golgi membrane"/>
    <property type="evidence" value="ECO:0007669"/>
    <property type="project" value="UniProtKB-SubCell"/>
</dbReference>
<comment type="cofactor">
    <cofactor evidence="11">
        <name>Mn(2+)</name>
        <dbReference type="ChEBI" id="CHEBI:29035"/>
    </cofactor>
</comment>
<protein>
    <recommendedName>
        <fullName evidence="11">Hexosyltransferase</fullName>
        <ecNumber evidence="11">2.4.1.-</ecNumber>
    </recommendedName>
</protein>
<keyword evidence="6" id="KW-0812">Transmembrane</keyword>
<evidence type="ECO:0000313" key="13">
    <source>
        <dbReference type="Proteomes" id="UP000612055"/>
    </source>
</evidence>
<accession>A0A835Y0F6</accession>
<keyword evidence="7" id="KW-0735">Signal-anchor</keyword>
<dbReference type="InterPro" id="IPR029044">
    <property type="entry name" value="Nucleotide-diphossugar_trans"/>
</dbReference>
<keyword evidence="13" id="KW-1185">Reference proteome</keyword>
<proteinExistence type="inferred from homology"/>
<dbReference type="UniPathway" id="UPA00378"/>
<sequence>MEVDEGPGPSSAPPRVIIFVSSAAANIARRQALRKSWFRYLHDPSPLPLHLRDSVSIHFVMSQDAQSEAVAAEQAQYGDIVYVDAPQGYQNLWRKALTFLSWLEARGEPYDYVMHADDDSFVRLDLLLPEMARWPRERLYWGYVWDGTGNRCTAPIRNPANKSHMPEEQYPLDFYPPFASGCGFALSRDLVAALLAQPLPDYRLLDPPFGIHLCGPPGYCVLPEGPLAPVHEERVRPYRPLPTFRPDTLVQHYLTAEEMRPFYEQALDAARGGPSAQPSPADSAPQQLYDTLVSLGLLRR</sequence>
<name>A0A835Y0F6_9CHLO</name>
<dbReference type="AlphaFoldDB" id="A0A835Y0F6"/>
<comment type="subcellular location">
    <subcellularLocation>
        <location evidence="1 11">Golgi apparatus membrane</location>
        <topology evidence="1 11">Single-pass type II membrane protein</topology>
    </subcellularLocation>
</comment>
<keyword evidence="4 11" id="KW-0328">Glycosyltransferase</keyword>
<evidence type="ECO:0000256" key="5">
    <source>
        <dbReference type="ARBA" id="ARBA00022679"/>
    </source>
</evidence>
<evidence type="ECO:0000256" key="9">
    <source>
        <dbReference type="ARBA" id="ARBA00023034"/>
    </source>
</evidence>
<evidence type="ECO:0000256" key="2">
    <source>
        <dbReference type="ARBA" id="ARBA00004922"/>
    </source>
</evidence>
<dbReference type="Pfam" id="PF01762">
    <property type="entry name" value="Galactosyl_T"/>
    <property type="match status" value="1"/>
</dbReference>
<dbReference type="EMBL" id="JAEHOE010000037">
    <property type="protein sequence ID" value="KAG2493440.1"/>
    <property type="molecule type" value="Genomic_DNA"/>
</dbReference>
<comment type="caution">
    <text evidence="12">The sequence shown here is derived from an EMBL/GenBank/DDBJ whole genome shotgun (WGS) entry which is preliminary data.</text>
</comment>
<dbReference type="SUPFAM" id="SSF53448">
    <property type="entry name" value="Nucleotide-diphospho-sugar transferases"/>
    <property type="match status" value="1"/>
</dbReference>
<keyword evidence="5" id="KW-0808">Transferase</keyword>
<dbReference type="Proteomes" id="UP000612055">
    <property type="component" value="Unassembled WGS sequence"/>
</dbReference>
<comment type="pathway">
    <text evidence="2">Protein modification; protein glycosylation.</text>
</comment>
<comment type="similarity">
    <text evidence="3 11">Belongs to the glycosyltransferase 31 family.</text>
</comment>
<organism evidence="12 13">
    <name type="scientific">Edaphochlamys debaryana</name>
    <dbReference type="NCBI Taxonomy" id="47281"/>
    <lineage>
        <taxon>Eukaryota</taxon>
        <taxon>Viridiplantae</taxon>
        <taxon>Chlorophyta</taxon>
        <taxon>core chlorophytes</taxon>
        <taxon>Chlorophyceae</taxon>
        <taxon>CS clade</taxon>
        <taxon>Chlamydomonadales</taxon>
        <taxon>Chlamydomonadales incertae sedis</taxon>
        <taxon>Edaphochlamys</taxon>
    </lineage>
</organism>
<keyword evidence="8" id="KW-1133">Transmembrane helix</keyword>
<gene>
    <name evidence="12" type="ORF">HYH03_008258</name>
</gene>
<dbReference type="OrthoDB" id="2139606at2759"/>
<keyword evidence="11" id="KW-0464">Manganese</keyword>
<evidence type="ECO:0000256" key="4">
    <source>
        <dbReference type="ARBA" id="ARBA00022676"/>
    </source>
</evidence>
<dbReference type="EC" id="2.4.1.-" evidence="11"/>
<evidence type="ECO:0000256" key="7">
    <source>
        <dbReference type="ARBA" id="ARBA00022968"/>
    </source>
</evidence>
<evidence type="ECO:0000256" key="10">
    <source>
        <dbReference type="ARBA" id="ARBA00023136"/>
    </source>
</evidence>
<evidence type="ECO:0000256" key="6">
    <source>
        <dbReference type="ARBA" id="ARBA00022692"/>
    </source>
</evidence>
<keyword evidence="10" id="KW-0472">Membrane</keyword>
<keyword evidence="9 11" id="KW-0333">Golgi apparatus</keyword>
<dbReference type="PANTHER" id="PTHR11214">
    <property type="entry name" value="BETA-1,3-N-ACETYLGLUCOSAMINYLTRANSFERASE"/>
    <property type="match status" value="1"/>
</dbReference>
<evidence type="ECO:0000256" key="3">
    <source>
        <dbReference type="ARBA" id="ARBA00008661"/>
    </source>
</evidence>
<evidence type="ECO:0000256" key="8">
    <source>
        <dbReference type="ARBA" id="ARBA00022989"/>
    </source>
</evidence>
<evidence type="ECO:0000256" key="11">
    <source>
        <dbReference type="RuleBase" id="RU363063"/>
    </source>
</evidence>
<dbReference type="Gene3D" id="3.90.550.50">
    <property type="match status" value="1"/>
</dbReference>
<dbReference type="PANTHER" id="PTHR11214:SF3">
    <property type="entry name" value="BETA-1,3-GALACTOSYLTRANSFERASE 6"/>
    <property type="match status" value="1"/>
</dbReference>
<evidence type="ECO:0000313" key="12">
    <source>
        <dbReference type="EMBL" id="KAG2493440.1"/>
    </source>
</evidence>
<dbReference type="InterPro" id="IPR002659">
    <property type="entry name" value="Glyco_trans_31"/>
</dbReference>
<dbReference type="GO" id="GO:0008378">
    <property type="term" value="F:galactosyltransferase activity"/>
    <property type="evidence" value="ECO:0007669"/>
    <property type="project" value="TreeGrafter"/>
</dbReference>
<reference evidence="12" key="1">
    <citation type="journal article" date="2020" name="bioRxiv">
        <title>Comparative genomics of Chlamydomonas.</title>
        <authorList>
            <person name="Craig R.J."/>
            <person name="Hasan A.R."/>
            <person name="Ness R.W."/>
            <person name="Keightley P.D."/>
        </authorList>
    </citation>
    <scope>NUCLEOTIDE SEQUENCE</scope>
    <source>
        <strain evidence="12">CCAP 11/70</strain>
    </source>
</reference>